<organism evidence="1 2">
    <name type="scientific">Vibrio alginolyticus (strain ATCC 17749 / DSM 2171 / NBRC 15630 / NCIMB 1903 / NCTC 12160 / XII-53)</name>
    <dbReference type="NCBI Taxonomy" id="1219076"/>
    <lineage>
        <taxon>Bacteria</taxon>
        <taxon>Pseudomonadati</taxon>
        <taxon>Pseudomonadota</taxon>
        <taxon>Gammaproteobacteria</taxon>
        <taxon>Vibrionales</taxon>
        <taxon>Vibrionaceae</taxon>
        <taxon>Vibrio</taxon>
    </lineage>
</organism>
<dbReference type="HOGENOM" id="CLU_127088_0_0_6"/>
<dbReference type="AlphaFoldDB" id="A0A2I3C551"/>
<dbReference type="Proteomes" id="UP000016714">
    <property type="component" value="Chromosome 1"/>
</dbReference>
<gene>
    <name evidence="1" type="ORF">N646_0851</name>
</gene>
<evidence type="ECO:0000313" key="2">
    <source>
        <dbReference type="Proteomes" id="UP000016714"/>
    </source>
</evidence>
<proteinExistence type="predicted"/>
<accession>A0A2I3C551</accession>
<dbReference type="RefSeq" id="WP_017821426.1">
    <property type="nucleotide sequence ID" value="NC_022349.1"/>
</dbReference>
<evidence type="ECO:0000313" key="1">
    <source>
        <dbReference type="EMBL" id="AGV16684.1"/>
    </source>
</evidence>
<name>A0A2I3C551_VIBAX</name>
<sequence>MSNVISVSSLPYNLPSHEQEQLRILAKIIGFKPELLVGTGKVEVDAICSMILYRHLSQKQRVDAMKLIRSVSNRALMGKLVTGALDTTFVNPQYGMWSMTEKELQSDKDFHSFLDNFASYIGIGASSLGLKDLYKESKARGKLGRGGLAMLVIWGSVAFNKSELKKVNTELENRSVRLVSGLHQ</sequence>
<dbReference type="KEGG" id="vag:N646_0851"/>
<reference evidence="1 2" key="1">
    <citation type="journal article" date="2015" name="Genome Announc.">
        <title>Complete genome sequence of Vibrio alginolyticus ATCC 17749.</title>
        <authorList>
            <person name="Liu X.F."/>
            <person name="Cao Y."/>
            <person name="Zhang H.L."/>
            <person name="Chen Y.J."/>
            <person name="Hu C.J."/>
        </authorList>
    </citation>
    <scope>NUCLEOTIDE SEQUENCE [LARGE SCALE GENOMIC DNA]</scope>
    <source>
        <strain evidence="2">ATCC 17749 / DSM 2171 / NBRC 15630 / NCIMB 1903 / NCTC 12160 / XII-53</strain>
    </source>
</reference>
<protein>
    <submittedName>
        <fullName evidence="1">Uncharacterized protein</fullName>
    </submittedName>
</protein>
<dbReference type="EMBL" id="CP006718">
    <property type="protein sequence ID" value="AGV16684.1"/>
    <property type="molecule type" value="Genomic_DNA"/>
</dbReference>